<dbReference type="PANTHER" id="PTHR39420:SF2">
    <property type="entry name" value="HYDROLASE"/>
    <property type="match status" value="1"/>
</dbReference>
<gene>
    <name evidence="2" type="ORF">GCM10011354_30620</name>
</gene>
<comment type="caution">
    <text evidence="2">The sequence shown here is derived from an EMBL/GenBank/DDBJ whole genome shotgun (WGS) entry which is preliminary data.</text>
</comment>
<feature type="region of interest" description="Disordered" evidence="1">
    <location>
        <begin position="1"/>
        <end position="36"/>
    </location>
</feature>
<evidence type="ECO:0000313" key="2">
    <source>
        <dbReference type="EMBL" id="GGI08745.1"/>
    </source>
</evidence>
<evidence type="ECO:0000256" key="1">
    <source>
        <dbReference type="SAM" id="MobiDB-lite"/>
    </source>
</evidence>
<accession>A0A8J3EYX6</accession>
<reference evidence="2" key="2">
    <citation type="submission" date="2020-09" db="EMBL/GenBank/DDBJ databases">
        <authorList>
            <person name="Sun Q."/>
            <person name="Zhou Y."/>
        </authorList>
    </citation>
    <scope>NUCLEOTIDE SEQUENCE</scope>
    <source>
        <strain evidence="2">CGMCC 1.14988</strain>
    </source>
</reference>
<name>A0A8J3EYX6_9ACTN</name>
<dbReference type="Gene3D" id="1.20.150.30">
    <property type="entry name" value="Zincin-like metallopeptidase, N-terminal domain"/>
    <property type="match status" value="1"/>
</dbReference>
<feature type="compositionally biased region" description="Basic and acidic residues" evidence="1">
    <location>
        <begin position="1"/>
        <end position="10"/>
    </location>
</feature>
<dbReference type="RefSeq" id="WP_165403842.1">
    <property type="nucleotide sequence ID" value="NZ_BMHA01000013.1"/>
</dbReference>
<dbReference type="PANTHER" id="PTHR39420">
    <property type="match status" value="1"/>
</dbReference>
<dbReference type="EMBL" id="BMHA01000013">
    <property type="protein sequence ID" value="GGI08745.1"/>
    <property type="molecule type" value="Genomic_DNA"/>
</dbReference>
<feature type="region of interest" description="Disordered" evidence="1">
    <location>
        <begin position="457"/>
        <end position="500"/>
    </location>
</feature>
<dbReference type="NCBIfam" id="TIGR03624">
    <property type="entry name" value="putative hydrolase"/>
    <property type="match status" value="1"/>
</dbReference>
<evidence type="ECO:0008006" key="4">
    <source>
        <dbReference type="Google" id="ProtNLM"/>
    </source>
</evidence>
<protein>
    <recommendedName>
        <fullName evidence="4">Hydrolase</fullName>
    </recommendedName>
</protein>
<dbReference type="InterPro" id="IPR018766">
    <property type="entry name" value="Zinicin_2"/>
</dbReference>
<dbReference type="SUPFAM" id="SSF55486">
    <property type="entry name" value="Metalloproteases ('zincins'), catalytic domain"/>
    <property type="match status" value="1"/>
</dbReference>
<dbReference type="InterPro" id="IPR042271">
    <property type="entry name" value="Zinicin_2_N"/>
</dbReference>
<dbReference type="AlphaFoldDB" id="A0A8J3EYX6"/>
<proteinExistence type="predicted"/>
<keyword evidence="3" id="KW-1185">Reference proteome</keyword>
<organism evidence="2 3">
    <name type="scientific">Egicoccus halophilus</name>
    <dbReference type="NCBI Taxonomy" id="1670830"/>
    <lineage>
        <taxon>Bacteria</taxon>
        <taxon>Bacillati</taxon>
        <taxon>Actinomycetota</taxon>
        <taxon>Nitriliruptoria</taxon>
        <taxon>Egicoccales</taxon>
        <taxon>Egicoccaceae</taxon>
        <taxon>Egicoccus</taxon>
    </lineage>
</organism>
<evidence type="ECO:0000313" key="3">
    <source>
        <dbReference type="Proteomes" id="UP000650511"/>
    </source>
</evidence>
<reference evidence="2" key="1">
    <citation type="journal article" date="2014" name="Int. J. Syst. Evol. Microbiol.">
        <title>Complete genome sequence of Corynebacterium casei LMG S-19264T (=DSM 44701T), isolated from a smear-ripened cheese.</title>
        <authorList>
            <consortium name="US DOE Joint Genome Institute (JGI-PGF)"/>
            <person name="Walter F."/>
            <person name="Albersmeier A."/>
            <person name="Kalinowski J."/>
            <person name="Ruckert C."/>
        </authorList>
    </citation>
    <scope>NUCLEOTIDE SEQUENCE</scope>
    <source>
        <strain evidence="2">CGMCC 1.14988</strain>
    </source>
</reference>
<sequence>MSDDPLRPGDDEPEEEGFDLSDLFGAGSPFGGELPPEFNAMLEKLGGSEGLAAMGAQLSQLFAGGMGATGPVDWNLASRVALQLAADGDRGPTPEEESRARQAFELAEHWLDDSPLPASPDAGRLLVASRQTWVNAALVALRPLVEPVARASSDAMVALAQEQLGELGPEGPAGLPGLEGLPPGIGDFLGNLGGMDLGAMLRPAGAALMGLQAGQVVGRLAQQLLGQYDLGIPTAPRAEAYVLAVNVHREFDGWDLDPMEVAVVLALTEAAHRRLFHAVPWLEAHVQSLVARFASGTTIDAERMRQVSEDLMMGVDPDDPDSLQAAMERAAQVRVEPTADQLRVLERLQAVVCLVGAWARHEAARVAGDRLPGQGRVEEVLRRRRATRGDGEELLAALLGLDLKPADETVGESFVRAVEAALGPQGLHRALAHPENLPDATELADPSAWLERTAEDHDVPDDLSELLSGDFGEAPVEGSAEERLRQQDDDDDADGNSSPS</sequence>
<dbReference type="Pfam" id="PF10103">
    <property type="entry name" value="Zincin_2"/>
    <property type="match status" value="1"/>
</dbReference>
<dbReference type="Proteomes" id="UP000650511">
    <property type="component" value="Unassembled WGS sequence"/>
</dbReference>